<dbReference type="GO" id="GO:0005506">
    <property type="term" value="F:iron ion binding"/>
    <property type="evidence" value="ECO:0007669"/>
    <property type="project" value="InterPro"/>
</dbReference>
<comment type="similarity">
    <text evidence="1">Belongs to the desulfoferrodoxin family.</text>
</comment>
<dbReference type="GO" id="GO:0016491">
    <property type="term" value="F:oxidoreductase activity"/>
    <property type="evidence" value="ECO:0007669"/>
    <property type="project" value="InterPro"/>
</dbReference>
<dbReference type="NCBIfam" id="TIGR00332">
    <property type="entry name" value="neela_ferrous"/>
    <property type="match status" value="1"/>
</dbReference>
<dbReference type="PANTHER" id="PTHR36541:SF1">
    <property type="entry name" value="SUPEROXIDE REDUCTASE-RELATED"/>
    <property type="match status" value="1"/>
</dbReference>
<evidence type="ECO:0000313" key="8">
    <source>
        <dbReference type="Proteomes" id="UP000610862"/>
    </source>
</evidence>
<dbReference type="SUPFAM" id="SSF49367">
    <property type="entry name" value="Superoxide reductase-like"/>
    <property type="match status" value="1"/>
</dbReference>
<keyword evidence="4" id="KW-0249">Electron transport</keyword>
<dbReference type="Gene3D" id="2.60.40.730">
    <property type="entry name" value="SOR catalytic domain"/>
    <property type="match status" value="1"/>
</dbReference>
<keyword evidence="2" id="KW-0813">Transport</keyword>
<dbReference type="SUPFAM" id="SSF57802">
    <property type="entry name" value="Rubredoxin-like"/>
    <property type="match status" value="1"/>
</dbReference>
<dbReference type="Proteomes" id="UP000610862">
    <property type="component" value="Unassembled WGS sequence"/>
</dbReference>
<dbReference type="InterPro" id="IPR036073">
    <property type="entry name" value="Desulfoferrodoxin_Fe-bd_dom_sf"/>
</dbReference>
<reference evidence="7" key="1">
    <citation type="submission" date="2020-08" db="EMBL/GenBank/DDBJ databases">
        <title>Genome public.</title>
        <authorList>
            <person name="Liu C."/>
            <person name="Sun Q."/>
        </authorList>
    </citation>
    <scope>NUCLEOTIDE SEQUENCE</scope>
    <source>
        <strain evidence="7">NSJ-24</strain>
    </source>
</reference>
<proteinExistence type="inferred from homology"/>
<evidence type="ECO:0000256" key="2">
    <source>
        <dbReference type="ARBA" id="ARBA00022448"/>
    </source>
</evidence>
<keyword evidence="8" id="KW-1185">Reference proteome</keyword>
<dbReference type="EMBL" id="JACRTA010000001">
    <property type="protein sequence ID" value="MBC8567429.1"/>
    <property type="molecule type" value="Genomic_DNA"/>
</dbReference>
<gene>
    <name evidence="7" type="ORF">H8692_01475</name>
</gene>
<feature type="domain" description="Desulfoferrodoxin ferrous iron-binding" evidence="6">
    <location>
        <begin position="40"/>
        <end position="126"/>
    </location>
</feature>
<evidence type="ECO:0000256" key="5">
    <source>
        <dbReference type="ARBA" id="ARBA00023004"/>
    </source>
</evidence>
<dbReference type="Pfam" id="PF01880">
    <property type="entry name" value="Desulfoferrodox"/>
    <property type="match status" value="1"/>
</dbReference>
<evidence type="ECO:0000313" key="7">
    <source>
        <dbReference type="EMBL" id="MBC8567429.1"/>
    </source>
</evidence>
<name>A0A926E7X6_9FIRM</name>
<evidence type="ECO:0000259" key="6">
    <source>
        <dbReference type="Pfam" id="PF01880"/>
    </source>
</evidence>
<protein>
    <submittedName>
        <fullName evidence="7">Desulfoferrodoxin</fullName>
    </submittedName>
</protein>
<sequence length="129" mass="14303">MDPKFLMCKKCGSTITFLTGEGDDVKCCGDEMVRLHASETDGAKEKHVPKVKKQEGAVRVDVGEISHPMEDDHFIEWIYLQTKRGGQFARLKSGEEPRATFGVSAEVPGDEAIAVFAYCNKHGLWKMGL</sequence>
<dbReference type="PANTHER" id="PTHR36541">
    <property type="entry name" value="SUPEROXIDE REDUCTASE-RELATED"/>
    <property type="match status" value="1"/>
</dbReference>
<dbReference type="InterPro" id="IPR002742">
    <property type="entry name" value="Desulfoferrodoxin_Fe-bd_dom"/>
</dbReference>
<keyword evidence="3" id="KW-0479">Metal-binding</keyword>
<comment type="caution">
    <text evidence="7">The sequence shown here is derived from an EMBL/GenBank/DDBJ whole genome shotgun (WGS) entry which is preliminary data.</text>
</comment>
<keyword evidence="5" id="KW-0408">Iron</keyword>
<evidence type="ECO:0000256" key="4">
    <source>
        <dbReference type="ARBA" id="ARBA00022982"/>
    </source>
</evidence>
<dbReference type="AlphaFoldDB" id="A0A926E7X6"/>
<evidence type="ECO:0000256" key="1">
    <source>
        <dbReference type="ARBA" id="ARBA00005941"/>
    </source>
</evidence>
<accession>A0A926E7X6</accession>
<dbReference type="InterPro" id="IPR051233">
    <property type="entry name" value="Desulfoferrodoxin_SOR"/>
</dbReference>
<evidence type="ECO:0000256" key="3">
    <source>
        <dbReference type="ARBA" id="ARBA00022723"/>
    </source>
</evidence>
<organism evidence="7 8">
    <name type="scientific">Lentihominibacter hominis</name>
    <dbReference type="NCBI Taxonomy" id="2763645"/>
    <lineage>
        <taxon>Bacteria</taxon>
        <taxon>Bacillati</taxon>
        <taxon>Bacillota</taxon>
        <taxon>Clostridia</taxon>
        <taxon>Peptostreptococcales</taxon>
        <taxon>Anaerovoracaceae</taxon>
        <taxon>Lentihominibacter</taxon>
    </lineage>
</organism>